<gene>
    <name evidence="1" type="ORF">KMW28_05740</name>
</gene>
<name>A0AAX1N768_9BACT</name>
<dbReference type="KEGG" id="fya:KMW28_05740"/>
<dbReference type="EMBL" id="CP076132">
    <property type="protein sequence ID" value="QWG03081.1"/>
    <property type="molecule type" value="Genomic_DNA"/>
</dbReference>
<keyword evidence="1" id="KW-0132">Cell division</keyword>
<protein>
    <submittedName>
        <fullName evidence="1">Cell division protein ZapA</fullName>
    </submittedName>
</protein>
<proteinExistence type="predicted"/>
<organism evidence="1 2">
    <name type="scientific">Flammeovirga yaeyamensis</name>
    <dbReference type="NCBI Taxonomy" id="367791"/>
    <lineage>
        <taxon>Bacteria</taxon>
        <taxon>Pseudomonadati</taxon>
        <taxon>Bacteroidota</taxon>
        <taxon>Cytophagia</taxon>
        <taxon>Cytophagales</taxon>
        <taxon>Flammeovirgaceae</taxon>
        <taxon>Flammeovirga</taxon>
    </lineage>
</organism>
<dbReference type="InterPro" id="IPR007838">
    <property type="entry name" value="Cell_div_ZapA-like"/>
</dbReference>
<sequence>MGLRSPKENITLKLCGKVYNLKATKSEEHLLLKAADQLNRILSGQKQQHPNADEKDILIMTAFDLIVQSLTEQDELQTSLDRIKVLNKQLDEILPNN</sequence>
<dbReference type="RefSeq" id="WP_066209416.1">
    <property type="nucleotide sequence ID" value="NZ_CP076132.1"/>
</dbReference>
<evidence type="ECO:0000313" key="2">
    <source>
        <dbReference type="Proteomes" id="UP000678679"/>
    </source>
</evidence>
<accession>A0AAX1N768</accession>
<keyword evidence="2" id="KW-1185">Reference proteome</keyword>
<dbReference type="SUPFAM" id="SSF102829">
    <property type="entry name" value="Cell division protein ZapA-like"/>
    <property type="match status" value="1"/>
</dbReference>
<dbReference type="AlphaFoldDB" id="A0AAX1N768"/>
<dbReference type="Pfam" id="PF05164">
    <property type="entry name" value="ZapA"/>
    <property type="match status" value="1"/>
</dbReference>
<keyword evidence="1" id="KW-0131">Cell cycle</keyword>
<dbReference type="GO" id="GO:0051301">
    <property type="term" value="P:cell division"/>
    <property type="evidence" value="ECO:0007669"/>
    <property type="project" value="UniProtKB-KW"/>
</dbReference>
<evidence type="ECO:0000313" key="1">
    <source>
        <dbReference type="EMBL" id="QWG03081.1"/>
    </source>
</evidence>
<dbReference type="Proteomes" id="UP000678679">
    <property type="component" value="Chromosome 1"/>
</dbReference>
<reference evidence="1 2" key="1">
    <citation type="submission" date="2021-05" db="EMBL/GenBank/DDBJ databases">
        <title>Comparative genomic studies on the polysaccharide-degrading batcterial strains of the Flammeovirga genus.</title>
        <authorList>
            <person name="Zewei F."/>
            <person name="Zheng Z."/>
            <person name="Yu L."/>
            <person name="Ruyue G."/>
            <person name="Yanhong M."/>
            <person name="Yuanyuan C."/>
            <person name="Jingyan G."/>
            <person name="Wenjun H."/>
        </authorList>
    </citation>
    <scope>NUCLEOTIDE SEQUENCE [LARGE SCALE GENOMIC DNA]</scope>
    <source>
        <strain evidence="1 2">NBRC:100898</strain>
    </source>
</reference>
<dbReference type="InterPro" id="IPR036192">
    <property type="entry name" value="Cell_div_ZapA-like_sf"/>
</dbReference>